<organism evidence="22 23">
    <name type="scientific">Callosobruchus maculatus</name>
    <name type="common">Southern cowpea weevil</name>
    <name type="synonym">Pulse bruchid</name>
    <dbReference type="NCBI Taxonomy" id="64391"/>
    <lineage>
        <taxon>Eukaryota</taxon>
        <taxon>Metazoa</taxon>
        <taxon>Ecdysozoa</taxon>
        <taxon>Arthropoda</taxon>
        <taxon>Hexapoda</taxon>
        <taxon>Insecta</taxon>
        <taxon>Pterygota</taxon>
        <taxon>Neoptera</taxon>
        <taxon>Endopterygota</taxon>
        <taxon>Coleoptera</taxon>
        <taxon>Polyphaga</taxon>
        <taxon>Cucujiformia</taxon>
        <taxon>Chrysomeloidea</taxon>
        <taxon>Chrysomelidae</taxon>
        <taxon>Bruchinae</taxon>
        <taxon>Bruchini</taxon>
        <taxon>Callosobruchus</taxon>
    </lineage>
</organism>
<comment type="catalytic activity">
    <reaction evidence="18">
        <text>glutarate(in) + 2-oxoglutarate(out) = glutarate(out) + 2-oxoglutarate(in)</text>
        <dbReference type="Rhea" id="RHEA:71751"/>
        <dbReference type="ChEBI" id="CHEBI:16810"/>
        <dbReference type="ChEBI" id="CHEBI:30921"/>
    </reaction>
</comment>
<reference evidence="22 23" key="1">
    <citation type="submission" date="2019-01" db="EMBL/GenBank/DDBJ databases">
        <authorList>
            <person name="Sayadi A."/>
        </authorList>
    </citation>
    <scope>NUCLEOTIDE SEQUENCE [LARGE SCALE GENOMIC DNA]</scope>
</reference>
<evidence type="ECO:0000256" key="8">
    <source>
        <dbReference type="ARBA" id="ARBA00023128"/>
    </source>
</evidence>
<feature type="repeat" description="Solcar" evidence="20">
    <location>
        <begin position="286"/>
        <end position="375"/>
    </location>
</feature>
<evidence type="ECO:0000256" key="14">
    <source>
        <dbReference type="ARBA" id="ARBA00047537"/>
    </source>
</evidence>
<keyword evidence="7" id="KW-1133">Transmembrane helix</keyword>
<dbReference type="OrthoDB" id="434783at2759"/>
<feature type="non-terminal residue" evidence="22">
    <location>
        <position position="1"/>
    </location>
</feature>
<dbReference type="Gene3D" id="1.50.40.10">
    <property type="entry name" value="Mitochondrial carrier domain"/>
    <property type="match status" value="1"/>
</dbReference>
<dbReference type="Pfam" id="PF00153">
    <property type="entry name" value="Mito_carr"/>
    <property type="match status" value="2"/>
</dbReference>
<comment type="catalytic activity">
    <reaction evidence="17">
        <text>2-oxoheptanedioate(in) + 2-oxoglutarate(out) = 2-oxoheptanedioate(out) + 2-oxoglutarate(in)</text>
        <dbReference type="Rhea" id="RHEA:71755"/>
        <dbReference type="ChEBI" id="CHEBI:16810"/>
        <dbReference type="ChEBI" id="CHEBI:72701"/>
    </reaction>
</comment>
<dbReference type="PANTHER" id="PTHR46356:SF1">
    <property type="entry name" value="MITOCHONDRIAL 2-OXODICARBOXYLATE CARRIER"/>
    <property type="match status" value="1"/>
</dbReference>
<evidence type="ECO:0000256" key="9">
    <source>
        <dbReference type="ARBA" id="ARBA00023136"/>
    </source>
</evidence>
<evidence type="ECO:0000256" key="19">
    <source>
        <dbReference type="ARBA" id="ARBA00048998"/>
    </source>
</evidence>
<sequence length="381" mass="42798">DTENDTNNSEFCYFSAFFATLLDFSASLCKAASWNNYKFEKIKNQNNLLQKTLTELKKLLNVELTSSDLITFTLWIKTEKTLQSSWSLNISLLKKQLLFKQIHKLKSTGGGVSIANDLSYGGRKTQKELIRHLKQAKRQNLPVRIKGTRLEISNRLYTLDKLTSIEEVNFEDSADDEAADEMSTLDSQHKQTFSLAGLGAGVTEAILVNPFEVVKVTMQANKARSKDAPSTWIVTKNIIAKDGFGPKGLNKGVTATIARNGVFNMIYFGFYHSVKKYLPEYENPWHEFFRKLSIGFVSGCLASCVNIPFDVAKSRIQGPQPIVGEIKYKGTLNSMAIVYREEGFRALYKGLLPKVMRLGPGGAIMLVIYDYMHTYLTATFG</sequence>
<name>A0A653D8M5_CALMS</name>
<keyword evidence="4 20" id="KW-0812">Transmembrane</keyword>
<accession>A0A653D8M5</accession>
<comment type="catalytic activity">
    <reaction evidence="10">
        <text>2-oxoadipate(in) + 2-oxoglutarate(out) = 2-oxoadipate(out) + 2-oxoglutarate(in)</text>
        <dbReference type="Rhea" id="RHEA:71739"/>
        <dbReference type="ChEBI" id="CHEBI:16810"/>
        <dbReference type="ChEBI" id="CHEBI:57499"/>
    </reaction>
</comment>
<proteinExistence type="inferred from homology"/>
<keyword evidence="5" id="KW-0677">Repeat</keyword>
<evidence type="ECO:0000256" key="2">
    <source>
        <dbReference type="ARBA" id="ARBA00006375"/>
    </source>
</evidence>
<evidence type="ECO:0000256" key="10">
    <source>
        <dbReference type="ARBA" id="ARBA00036018"/>
    </source>
</evidence>
<dbReference type="InterPro" id="IPR018108">
    <property type="entry name" value="MCP_transmembrane"/>
</dbReference>
<comment type="catalytic activity">
    <reaction evidence="16">
        <text>L-2-aminoadipate(in) + 2-oxoglutarate(out) = L-2-aminoadipate(out) + 2-oxoglutarate(in)</text>
        <dbReference type="Rhea" id="RHEA:71747"/>
        <dbReference type="ChEBI" id="CHEBI:16810"/>
        <dbReference type="ChEBI" id="CHEBI:58672"/>
    </reaction>
</comment>
<evidence type="ECO:0000256" key="5">
    <source>
        <dbReference type="ARBA" id="ARBA00022737"/>
    </source>
</evidence>
<evidence type="ECO:0000256" key="16">
    <source>
        <dbReference type="ARBA" id="ARBA00048303"/>
    </source>
</evidence>
<keyword evidence="3 21" id="KW-0813">Transport</keyword>
<evidence type="ECO:0000256" key="4">
    <source>
        <dbReference type="ARBA" id="ARBA00022692"/>
    </source>
</evidence>
<dbReference type="GO" id="GO:0005743">
    <property type="term" value="C:mitochondrial inner membrane"/>
    <property type="evidence" value="ECO:0007669"/>
    <property type="project" value="UniProtKB-SubCell"/>
</dbReference>
<evidence type="ECO:0000313" key="22">
    <source>
        <dbReference type="EMBL" id="VEN56296.1"/>
    </source>
</evidence>
<protein>
    <recommendedName>
        <fullName evidence="11">Mitochondrial 2-oxodicarboxylate carrier</fullName>
    </recommendedName>
    <alternativeName>
        <fullName evidence="12">Solute carrier family 25 member 21</fullName>
    </alternativeName>
</protein>
<keyword evidence="23" id="KW-1185">Reference proteome</keyword>
<keyword evidence="8" id="KW-0496">Mitochondrion</keyword>
<keyword evidence="6" id="KW-0999">Mitochondrion inner membrane</keyword>
<evidence type="ECO:0000256" key="7">
    <source>
        <dbReference type="ARBA" id="ARBA00022989"/>
    </source>
</evidence>
<feature type="repeat" description="Solcar" evidence="20">
    <location>
        <begin position="188"/>
        <end position="277"/>
    </location>
</feature>
<evidence type="ECO:0000256" key="18">
    <source>
        <dbReference type="ARBA" id="ARBA00048920"/>
    </source>
</evidence>
<dbReference type="InterPro" id="IPR023395">
    <property type="entry name" value="MCP_dom_sf"/>
</dbReference>
<comment type="catalytic activity">
    <reaction evidence="19">
        <text>hexanedioate(in) + 2-oxoglutarate(out) = hexanedioate(out) + 2-oxoglutarate(in)</text>
        <dbReference type="Rhea" id="RHEA:71743"/>
        <dbReference type="ChEBI" id="CHEBI:16810"/>
        <dbReference type="ChEBI" id="CHEBI:17128"/>
    </reaction>
</comment>
<evidence type="ECO:0000256" key="13">
    <source>
        <dbReference type="ARBA" id="ARBA00046087"/>
    </source>
</evidence>
<comment type="catalytic activity">
    <reaction evidence="14">
        <text>heptanedioate(in) + 2-oxoglutarate(out) = heptanedioate(out) + 2-oxoglutarate(in)</text>
        <dbReference type="Rhea" id="RHEA:71759"/>
        <dbReference type="ChEBI" id="CHEBI:16810"/>
        <dbReference type="ChEBI" id="CHEBI:36165"/>
    </reaction>
</comment>
<comment type="subcellular location">
    <subcellularLocation>
        <location evidence="1">Mitochondrion inner membrane</location>
        <topology evidence="1">Multi-pass membrane protein</topology>
    </subcellularLocation>
</comment>
<evidence type="ECO:0000313" key="23">
    <source>
        <dbReference type="Proteomes" id="UP000410492"/>
    </source>
</evidence>
<evidence type="ECO:0000256" key="1">
    <source>
        <dbReference type="ARBA" id="ARBA00004448"/>
    </source>
</evidence>
<gene>
    <name evidence="22" type="ORF">CALMAC_LOCUS15223</name>
</gene>
<dbReference type="SUPFAM" id="SSF103506">
    <property type="entry name" value="Mitochondrial carrier"/>
    <property type="match status" value="1"/>
</dbReference>
<dbReference type="Proteomes" id="UP000410492">
    <property type="component" value="Unassembled WGS sequence"/>
</dbReference>
<evidence type="ECO:0000256" key="20">
    <source>
        <dbReference type="PROSITE-ProRule" id="PRU00282"/>
    </source>
</evidence>
<dbReference type="InterPro" id="IPR051752">
    <property type="entry name" value="Mito_2-oxodicarb_carrier"/>
</dbReference>
<evidence type="ECO:0000256" key="11">
    <source>
        <dbReference type="ARBA" id="ARBA00039747"/>
    </source>
</evidence>
<evidence type="ECO:0000256" key="15">
    <source>
        <dbReference type="ARBA" id="ARBA00048003"/>
    </source>
</evidence>
<evidence type="ECO:0000256" key="6">
    <source>
        <dbReference type="ARBA" id="ARBA00022792"/>
    </source>
</evidence>
<evidence type="ECO:0000256" key="12">
    <source>
        <dbReference type="ARBA" id="ARBA00041874"/>
    </source>
</evidence>
<keyword evidence="9 20" id="KW-0472">Membrane</keyword>
<comment type="similarity">
    <text evidence="2 21">Belongs to the mitochondrial carrier (TC 2.A.29) family.</text>
</comment>
<dbReference type="PANTHER" id="PTHR46356">
    <property type="entry name" value="MITOCHONDRIAL 2-OXODICARBOXYLATE CARRIER"/>
    <property type="match status" value="1"/>
</dbReference>
<dbReference type="EMBL" id="CAACVG010010647">
    <property type="protein sequence ID" value="VEN56296.1"/>
    <property type="molecule type" value="Genomic_DNA"/>
</dbReference>
<evidence type="ECO:0000256" key="17">
    <source>
        <dbReference type="ARBA" id="ARBA00048581"/>
    </source>
</evidence>
<dbReference type="AlphaFoldDB" id="A0A653D8M5"/>
<evidence type="ECO:0000256" key="3">
    <source>
        <dbReference type="ARBA" id="ARBA00022448"/>
    </source>
</evidence>
<comment type="catalytic activity">
    <reaction evidence="15">
        <text>citrate(in) + 2-oxoglutarate(out) = citrate(out) + 2-oxoglutarate(in)</text>
        <dbReference type="Rhea" id="RHEA:71763"/>
        <dbReference type="ChEBI" id="CHEBI:16810"/>
        <dbReference type="ChEBI" id="CHEBI:16947"/>
    </reaction>
</comment>
<evidence type="ECO:0000256" key="21">
    <source>
        <dbReference type="RuleBase" id="RU000488"/>
    </source>
</evidence>
<dbReference type="PROSITE" id="PS50920">
    <property type="entry name" value="SOLCAR"/>
    <property type="match status" value="2"/>
</dbReference>
<comment type="function">
    <text evidence="13">Transports dicarboxylates across the inner membranes of mitochondria by a counter-exchange mechanism. Can transport 2-oxoadipate (2-oxohexanedioate), 2-oxoglutarate, adipate (hexanedioate), glutarate, and to a lesser extent, pimelate (heptanedioate), 2-oxopimelate (2-oxoheptanedioate), 2-aminoadipate (2-aminohexanedioate), oxaloacetate, and citrate. Plays a central role in catabolism of lysine, hydroxylysine, and tryptophan, by transporting common metabolite intermediates (such as 2-oxoadipate) into the mitochondria, where it is converted into acetyl-CoA and can enter the citric acid (TCA) cycle.</text>
</comment>